<keyword evidence="4" id="KW-1185">Reference proteome</keyword>
<keyword evidence="1" id="KW-0472">Membrane</keyword>
<gene>
    <name evidence="3" type="ORF">GCM10025780_25440</name>
</gene>
<keyword evidence="3" id="KW-0378">Hydrolase</keyword>
<keyword evidence="3" id="KW-0645">Protease</keyword>
<keyword evidence="1" id="KW-0812">Transmembrane</keyword>
<feature type="transmembrane region" description="Helical" evidence="1">
    <location>
        <begin position="171"/>
        <end position="193"/>
    </location>
</feature>
<protein>
    <submittedName>
        <fullName evidence="3">CPBP family intramembrane metalloprotease</fullName>
    </submittedName>
</protein>
<dbReference type="Proteomes" id="UP001501295">
    <property type="component" value="Unassembled WGS sequence"/>
</dbReference>
<name>A0ABP8W2T4_9MICO</name>
<feature type="transmembrane region" description="Helical" evidence="1">
    <location>
        <begin position="31"/>
        <end position="48"/>
    </location>
</feature>
<feature type="transmembrane region" description="Helical" evidence="1">
    <location>
        <begin position="280"/>
        <end position="301"/>
    </location>
</feature>
<dbReference type="Pfam" id="PF02517">
    <property type="entry name" value="Rce1-like"/>
    <property type="match status" value="1"/>
</dbReference>
<feature type="transmembrane region" description="Helical" evidence="1">
    <location>
        <begin position="205"/>
        <end position="222"/>
    </location>
</feature>
<feature type="transmembrane region" description="Helical" evidence="1">
    <location>
        <begin position="87"/>
        <end position="109"/>
    </location>
</feature>
<evidence type="ECO:0000313" key="3">
    <source>
        <dbReference type="EMBL" id="GAA4679315.1"/>
    </source>
</evidence>
<reference evidence="4" key="1">
    <citation type="journal article" date="2019" name="Int. J. Syst. Evol. Microbiol.">
        <title>The Global Catalogue of Microorganisms (GCM) 10K type strain sequencing project: providing services to taxonomists for standard genome sequencing and annotation.</title>
        <authorList>
            <consortium name="The Broad Institute Genomics Platform"/>
            <consortium name="The Broad Institute Genome Sequencing Center for Infectious Disease"/>
            <person name="Wu L."/>
            <person name="Ma J."/>
        </authorList>
    </citation>
    <scope>NUCLEOTIDE SEQUENCE [LARGE SCALE GENOMIC DNA]</scope>
    <source>
        <strain evidence="4">JCM 18956</strain>
    </source>
</reference>
<dbReference type="InterPro" id="IPR003675">
    <property type="entry name" value="Rce1/LyrA-like_dom"/>
</dbReference>
<feature type="transmembrane region" description="Helical" evidence="1">
    <location>
        <begin position="129"/>
        <end position="151"/>
    </location>
</feature>
<keyword evidence="1" id="KW-1133">Transmembrane helix</keyword>
<keyword evidence="3" id="KW-0482">Metalloprotease</keyword>
<dbReference type="EMBL" id="BAABLM010000005">
    <property type="protein sequence ID" value="GAA4679315.1"/>
    <property type="molecule type" value="Genomic_DNA"/>
</dbReference>
<comment type="caution">
    <text evidence="3">The sequence shown here is derived from an EMBL/GenBank/DDBJ whole genome shotgun (WGS) entry which is preliminary data.</text>
</comment>
<proteinExistence type="predicted"/>
<organism evidence="3 4">
    <name type="scientific">Frondihabitans cladoniiphilus</name>
    <dbReference type="NCBI Taxonomy" id="715785"/>
    <lineage>
        <taxon>Bacteria</taxon>
        <taxon>Bacillati</taxon>
        <taxon>Actinomycetota</taxon>
        <taxon>Actinomycetes</taxon>
        <taxon>Micrococcales</taxon>
        <taxon>Microbacteriaceae</taxon>
        <taxon>Frondihabitans</taxon>
    </lineage>
</organism>
<feature type="transmembrane region" description="Helical" evidence="1">
    <location>
        <begin position="228"/>
        <end position="246"/>
    </location>
</feature>
<evidence type="ECO:0000256" key="1">
    <source>
        <dbReference type="SAM" id="Phobius"/>
    </source>
</evidence>
<dbReference type="GO" id="GO:0008237">
    <property type="term" value="F:metallopeptidase activity"/>
    <property type="evidence" value="ECO:0007669"/>
    <property type="project" value="UniProtKB-KW"/>
</dbReference>
<accession>A0ABP8W2T4</accession>
<evidence type="ECO:0000259" key="2">
    <source>
        <dbReference type="Pfam" id="PF02517"/>
    </source>
</evidence>
<sequence>MATVRASRSGYPREVTSAYHRLFRIRPTYRWWKPLLALLLGVSFYYALTLVYQEILLAIVRGVGGASASTHLLRSVQQDQQNASEPLVLLFTLGSLSTMLPAMLIAVRLAGLGGWGQLASVLGRIRWRWMLRCLVPGIAYMIITVGLGYVVPASWQGPVDTGPQTATPVPALVVSCILIVLLVPFQASAEEFAFRGLGMQLFGSYLRWPVFAIVLPNVFFALAHSYNVWGKLDVAVLGVSFAYLTWRTGGLEAGIVAHVINNVVVFLLAAPVVATTQSDGSPVGLGITVVASAVYVVIVTWQARRHEPARVAPGGSAVDGGAILHRGGIPGSGVGRAS</sequence>
<feature type="transmembrane region" description="Helical" evidence="1">
    <location>
        <begin position="253"/>
        <end position="274"/>
    </location>
</feature>
<evidence type="ECO:0000313" key="4">
    <source>
        <dbReference type="Proteomes" id="UP001501295"/>
    </source>
</evidence>
<feature type="domain" description="CAAX prenyl protease 2/Lysostaphin resistance protein A-like" evidence="2">
    <location>
        <begin position="176"/>
        <end position="264"/>
    </location>
</feature>